<dbReference type="AlphaFoldDB" id="F7Q0W0"/>
<gene>
    <name evidence="2" type="ORF">HLPCO_002636</name>
</gene>
<keyword evidence="3" id="KW-1185">Reference proteome</keyword>
<reference evidence="2 3" key="1">
    <citation type="journal article" date="2011" name="J. Bacteriol.">
        <title>Genome sequence of Haloplasma contractile, an unusual contractile bacterium from a deep-sea anoxic brine lake.</title>
        <authorList>
            <person name="Antunes A."/>
            <person name="Alam I."/>
            <person name="El Dorry H."/>
            <person name="Siam R."/>
            <person name="Robertson A."/>
            <person name="Bajic V.B."/>
            <person name="Stingl U."/>
        </authorList>
    </citation>
    <scope>NUCLEOTIDE SEQUENCE [LARGE SCALE GENOMIC DNA]</scope>
    <source>
        <strain evidence="2 3">SSD-17B</strain>
    </source>
</reference>
<dbReference type="RefSeq" id="WP_008827236.1">
    <property type="nucleotide sequence ID" value="NZ_AFNU02000012.1"/>
</dbReference>
<dbReference type="Proteomes" id="UP000005707">
    <property type="component" value="Unassembled WGS sequence"/>
</dbReference>
<feature type="transmembrane region" description="Helical" evidence="1">
    <location>
        <begin position="83"/>
        <end position="103"/>
    </location>
</feature>
<accession>F7Q0W0</accession>
<evidence type="ECO:0000313" key="3">
    <source>
        <dbReference type="Proteomes" id="UP000005707"/>
    </source>
</evidence>
<organism evidence="2 3">
    <name type="scientific">Haloplasma contractile SSD-17B</name>
    <dbReference type="NCBI Taxonomy" id="1033810"/>
    <lineage>
        <taxon>Bacteria</taxon>
        <taxon>Bacillati</taxon>
        <taxon>Mycoplasmatota</taxon>
        <taxon>Mollicutes</taxon>
        <taxon>Haloplasmatales</taxon>
        <taxon>Haloplasmataceae</taxon>
        <taxon>Haloplasma</taxon>
    </lineage>
</organism>
<name>F7Q0W0_9MOLU</name>
<keyword evidence="1" id="KW-0812">Transmembrane</keyword>
<protein>
    <submittedName>
        <fullName evidence="2">Uncharacterized protein</fullName>
    </submittedName>
</protein>
<reference evidence="2 3" key="2">
    <citation type="journal article" date="2013" name="PLoS ONE">
        <title>INDIGO - INtegrated Data Warehouse of MIcrobial GenOmes with Examples from the Red Sea Extremophiles.</title>
        <authorList>
            <person name="Alam I."/>
            <person name="Antunes A."/>
            <person name="Kamau A.A."/>
            <person name="Ba Alawi W."/>
            <person name="Kalkatawi M."/>
            <person name="Stingl U."/>
            <person name="Bajic V.B."/>
        </authorList>
    </citation>
    <scope>NUCLEOTIDE SEQUENCE [LARGE SCALE GENOMIC DNA]</scope>
    <source>
        <strain evidence="2 3">SSD-17B</strain>
    </source>
</reference>
<sequence length="121" mass="13586">MKCHLCGTENDEQSSYCKSCGFKFDKEQDDKQNIYEGEVITTDESNHENVNRDFEGEDYIKCPNCHSPNIHFVTIQSGSDYSAANGCCGFILFGPLGLLCGLLSNKRTATIRKCINCNHEF</sequence>
<evidence type="ECO:0000256" key="1">
    <source>
        <dbReference type="SAM" id="Phobius"/>
    </source>
</evidence>
<dbReference type="EMBL" id="AFNU02000012">
    <property type="protein sequence ID" value="ERJ11334.1"/>
    <property type="molecule type" value="Genomic_DNA"/>
</dbReference>
<keyword evidence="1" id="KW-0472">Membrane</keyword>
<evidence type="ECO:0000313" key="2">
    <source>
        <dbReference type="EMBL" id="ERJ11334.1"/>
    </source>
</evidence>
<dbReference type="InParanoid" id="F7Q0W0"/>
<comment type="caution">
    <text evidence="2">The sequence shown here is derived from an EMBL/GenBank/DDBJ whole genome shotgun (WGS) entry which is preliminary data.</text>
</comment>
<dbReference type="OrthoDB" id="3259185at2"/>
<proteinExistence type="predicted"/>
<keyword evidence="1" id="KW-1133">Transmembrane helix</keyword>